<dbReference type="OrthoDB" id="6311160at2"/>
<evidence type="ECO:0000313" key="3">
    <source>
        <dbReference type="Proteomes" id="UP000235828"/>
    </source>
</evidence>
<dbReference type="AlphaFoldDB" id="A0A2N8ZKI7"/>
<protein>
    <recommendedName>
        <fullName evidence="4">Fimbrial protein</fullName>
    </recommendedName>
</protein>
<name>A0A2N8ZKI7_9VIBR</name>
<evidence type="ECO:0000256" key="1">
    <source>
        <dbReference type="SAM" id="SignalP"/>
    </source>
</evidence>
<dbReference type="Proteomes" id="UP000235828">
    <property type="component" value="Chromosome B"/>
</dbReference>
<feature type="chain" id="PRO_5015009620" description="Fimbrial protein" evidence="1">
    <location>
        <begin position="25"/>
        <end position="167"/>
    </location>
</feature>
<dbReference type="EMBL" id="LT960612">
    <property type="protein sequence ID" value="SON52404.1"/>
    <property type="molecule type" value="Genomic_DNA"/>
</dbReference>
<evidence type="ECO:0000313" key="2">
    <source>
        <dbReference type="EMBL" id="SON52404.1"/>
    </source>
</evidence>
<dbReference type="RefSeq" id="WP_102524665.1">
    <property type="nucleotide sequence ID" value="NZ_LT960612.1"/>
</dbReference>
<gene>
    <name evidence="2" type="ORF">VTAP4600_B0793</name>
</gene>
<feature type="signal peptide" evidence="1">
    <location>
        <begin position="1"/>
        <end position="24"/>
    </location>
</feature>
<dbReference type="KEGG" id="vta:B0793"/>
<organism evidence="2 3">
    <name type="scientific">Vibrio tapetis subsp. tapetis</name>
    <dbReference type="NCBI Taxonomy" id="1671868"/>
    <lineage>
        <taxon>Bacteria</taxon>
        <taxon>Pseudomonadati</taxon>
        <taxon>Pseudomonadota</taxon>
        <taxon>Gammaproteobacteria</taxon>
        <taxon>Vibrionales</taxon>
        <taxon>Vibrionaceae</taxon>
        <taxon>Vibrio</taxon>
    </lineage>
</organism>
<sequence>MKKRFTVNAYLFFSLFTLNNPSWASTGEQLSIDISGYIPSQCNINFSTNNKMVFNDHKQQSLPFNVYCNQPLTLSVYSKNGGLQLLDSNRKILTNYQLEIDVVSVGLSSSMASRDLLSPNVINGADAIPFSAKGIMKVTLSDKLLYAGQYEDVIEIDVYPSLDAISQ</sequence>
<evidence type="ECO:0008006" key="4">
    <source>
        <dbReference type="Google" id="ProtNLM"/>
    </source>
</evidence>
<accession>A0A2N8ZKI7</accession>
<reference evidence="2 3" key="1">
    <citation type="submission" date="2017-10" db="EMBL/GenBank/DDBJ databases">
        <authorList>
            <person name="Banno H."/>
            <person name="Chua N.-H."/>
        </authorList>
    </citation>
    <scope>NUCLEOTIDE SEQUENCE [LARGE SCALE GENOMIC DNA]</scope>
    <source>
        <strain evidence="2">Vibrio tapetis CECT4600</strain>
    </source>
</reference>
<proteinExistence type="predicted"/>
<keyword evidence="1" id="KW-0732">Signal</keyword>
<keyword evidence="3" id="KW-1185">Reference proteome</keyword>